<dbReference type="InterPro" id="IPR036365">
    <property type="entry name" value="PGBD-like_sf"/>
</dbReference>
<dbReference type="Pfam" id="PF01471">
    <property type="entry name" value="PG_binding_1"/>
    <property type="match status" value="1"/>
</dbReference>
<proteinExistence type="predicted"/>
<dbReference type="SUPFAM" id="SSF53955">
    <property type="entry name" value="Lysozyme-like"/>
    <property type="match status" value="1"/>
</dbReference>
<feature type="chain" id="PRO_5042530799" evidence="1">
    <location>
        <begin position="27"/>
        <end position="401"/>
    </location>
</feature>
<evidence type="ECO:0000259" key="3">
    <source>
        <dbReference type="Pfam" id="PF13406"/>
    </source>
</evidence>
<dbReference type="Gene3D" id="1.10.530.10">
    <property type="match status" value="1"/>
</dbReference>
<accession>A0AAJ6B0H5</accession>
<dbReference type="InterPro" id="IPR011970">
    <property type="entry name" value="MltB_2"/>
</dbReference>
<dbReference type="Gene3D" id="1.10.101.10">
    <property type="entry name" value="PGBD-like superfamily/PGBD"/>
    <property type="match status" value="1"/>
</dbReference>
<reference evidence="4" key="1">
    <citation type="submission" date="2023-03" db="EMBL/GenBank/DDBJ databases">
        <title>Andean soil-derived lignocellulolytic bacterial consortium as a source of novel taxa and putative plastic-active enzymes.</title>
        <authorList>
            <person name="Diaz-Garcia L."/>
            <person name="Chuvochina M."/>
            <person name="Feuerriegel G."/>
            <person name="Bunk B."/>
            <person name="Sproer C."/>
            <person name="Streit W.R."/>
            <person name="Rodriguez L.M."/>
            <person name="Overmann J."/>
            <person name="Jimenez D.J."/>
        </authorList>
    </citation>
    <scope>NUCLEOTIDE SEQUENCE</scope>
    <source>
        <strain evidence="4">MAG 4196</strain>
    </source>
</reference>
<feature type="domain" description="Peptidoglycan binding-like" evidence="2">
    <location>
        <begin position="345"/>
        <end position="399"/>
    </location>
</feature>
<sequence>MHSFTAFTRGLSALAVAAALSVSAIAPSYANSAAFVASIWPQAEARGVSRSAFEQAFAGYSFSAKLMEHTKSQPEFTRTVQDYIDRRVTNGQAQKGQSMRAEWAQTLAGAQQRWGVQPEVVLAIWGMETNYGGFMGGEHTVHALATLVEGGYRTDFFKGELLTALRIISDGHVSANNMTGSWAGAMGHTQFMPSSFMRYAVDYNGDGRKDIWNSVQDALGSTANYLHEHGWRNGETWGYEVKLPNSFNFDAARGMDKAPISQWQAMGIGRVSGRAFPRGSDMASLYMPAGASGPVFLLLPNFDVIKRYNNSNSYALAVGHLADRIIGGGGFATPWPSGDYALSKAQRAELQTLLGRAGFDAGSPDGVLGPKTRAAVIAYQQRAGIPADGYISGRLLDRLKR</sequence>
<evidence type="ECO:0000313" key="4">
    <source>
        <dbReference type="EMBL" id="WEK04686.1"/>
    </source>
</evidence>
<dbReference type="AlphaFoldDB" id="A0AAJ6B0H5"/>
<organism evidence="4 5">
    <name type="scientific">Candidatus Devosia phytovorans</name>
    <dbReference type="NCBI Taxonomy" id="3121372"/>
    <lineage>
        <taxon>Bacteria</taxon>
        <taxon>Pseudomonadati</taxon>
        <taxon>Pseudomonadota</taxon>
        <taxon>Alphaproteobacteria</taxon>
        <taxon>Hyphomicrobiales</taxon>
        <taxon>Devosiaceae</taxon>
        <taxon>Devosia</taxon>
    </lineage>
</organism>
<dbReference type="InterPro" id="IPR023346">
    <property type="entry name" value="Lysozyme-like_dom_sf"/>
</dbReference>
<dbReference type="Proteomes" id="UP001217476">
    <property type="component" value="Chromosome"/>
</dbReference>
<evidence type="ECO:0000256" key="1">
    <source>
        <dbReference type="SAM" id="SignalP"/>
    </source>
</evidence>
<evidence type="ECO:0000313" key="5">
    <source>
        <dbReference type="Proteomes" id="UP001217476"/>
    </source>
</evidence>
<dbReference type="PANTHER" id="PTHR30163:SF8">
    <property type="entry name" value="LYTIC MUREIN TRANSGLYCOSYLASE"/>
    <property type="match status" value="1"/>
</dbReference>
<feature type="signal peptide" evidence="1">
    <location>
        <begin position="1"/>
        <end position="26"/>
    </location>
</feature>
<dbReference type="InterPro" id="IPR002477">
    <property type="entry name" value="Peptidoglycan-bd-like"/>
</dbReference>
<dbReference type="CDD" id="cd13399">
    <property type="entry name" value="Slt35-like"/>
    <property type="match status" value="1"/>
</dbReference>
<keyword evidence="1" id="KW-0732">Signal</keyword>
<protein>
    <submittedName>
        <fullName evidence="4">Lytic murein transglycosylase</fullName>
    </submittedName>
</protein>
<dbReference type="InterPro" id="IPR036366">
    <property type="entry name" value="PGBDSf"/>
</dbReference>
<dbReference type="EMBL" id="CP119312">
    <property type="protein sequence ID" value="WEK04686.1"/>
    <property type="molecule type" value="Genomic_DNA"/>
</dbReference>
<dbReference type="PANTHER" id="PTHR30163">
    <property type="entry name" value="MEMBRANE-BOUND LYTIC MUREIN TRANSGLYCOSYLASE B"/>
    <property type="match status" value="1"/>
</dbReference>
<dbReference type="GO" id="GO:0008933">
    <property type="term" value="F:peptidoglycan lytic transglycosylase activity"/>
    <property type="evidence" value="ECO:0007669"/>
    <property type="project" value="TreeGrafter"/>
</dbReference>
<dbReference type="GO" id="GO:0009253">
    <property type="term" value="P:peptidoglycan catabolic process"/>
    <property type="evidence" value="ECO:0007669"/>
    <property type="project" value="TreeGrafter"/>
</dbReference>
<dbReference type="Gene3D" id="1.10.8.350">
    <property type="entry name" value="Bacterial muramidase"/>
    <property type="match status" value="1"/>
</dbReference>
<dbReference type="InterPro" id="IPR031304">
    <property type="entry name" value="SLT_2"/>
</dbReference>
<gene>
    <name evidence="4" type="ORF">P0Y65_00040</name>
</gene>
<dbReference type="InterPro" id="IPR043426">
    <property type="entry name" value="MltB-like"/>
</dbReference>
<dbReference type="Pfam" id="PF13406">
    <property type="entry name" value="SLT_2"/>
    <property type="match status" value="1"/>
</dbReference>
<dbReference type="NCBIfam" id="TIGR02283">
    <property type="entry name" value="MltB_2"/>
    <property type="match status" value="1"/>
</dbReference>
<name>A0AAJ6B0H5_9HYPH</name>
<dbReference type="SUPFAM" id="SSF47090">
    <property type="entry name" value="PGBD-like"/>
    <property type="match status" value="1"/>
</dbReference>
<feature type="domain" description="Transglycosylase SLT" evidence="3">
    <location>
        <begin position="33"/>
        <end position="323"/>
    </location>
</feature>
<evidence type="ECO:0000259" key="2">
    <source>
        <dbReference type="Pfam" id="PF01471"/>
    </source>
</evidence>